<evidence type="ECO:0000256" key="8">
    <source>
        <dbReference type="ARBA" id="ARBA00022776"/>
    </source>
</evidence>
<feature type="compositionally biased region" description="Acidic residues" evidence="11">
    <location>
        <begin position="204"/>
        <end position="225"/>
    </location>
</feature>
<evidence type="ECO:0000256" key="6">
    <source>
        <dbReference type="ARBA" id="ARBA00022490"/>
    </source>
</evidence>
<evidence type="ECO:0000256" key="9">
    <source>
        <dbReference type="ARBA" id="ARBA00023067"/>
    </source>
</evidence>
<evidence type="ECO:0000256" key="3">
    <source>
        <dbReference type="ARBA" id="ARBA00009471"/>
    </source>
</evidence>
<feature type="region of interest" description="Disordered" evidence="11">
    <location>
        <begin position="1"/>
        <end position="36"/>
    </location>
</feature>
<evidence type="ECO:0000256" key="10">
    <source>
        <dbReference type="ARBA" id="ARBA00023306"/>
    </source>
</evidence>
<evidence type="ECO:0000256" key="5">
    <source>
        <dbReference type="ARBA" id="ARBA00022454"/>
    </source>
</evidence>
<dbReference type="GO" id="GO:0000796">
    <property type="term" value="C:condensin complex"/>
    <property type="evidence" value="ECO:0007669"/>
    <property type="project" value="InterPro"/>
</dbReference>
<dbReference type="AlphaFoldDB" id="A0A0A9YMD0"/>
<evidence type="ECO:0000256" key="4">
    <source>
        <dbReference type="ARBA" id="ARBA00016065"/>
    </source>
</evidence>
<keyword evidence="6" id="KW-0963">Cytoplasm</keyword>
<reference evidence="12" key="2">
    <citation type="submission" date="2014-07" db="EMBL/GenBank/DDBJ databases">
        <authorList>
            <person name="Hull J."/>
        </authorList>
    </citation>
    <scope>NUCLEOTIDE SEQUENCE</scope>
</reference>
<evidence type="ECO:0000256" key="1">
    <source>
        <dbReference type="ARBA" id="ARBA00004286"/>
    </source>
</evidence>
<proteinExistence type="inferred from homology"/>
<gene>
    <name evidence="12" type="primary">Ncaph_0</name>
    <name evidence="12" type="ORF">CM83_46561</name>
</gene>
<evidence type="ECO:0000256" key="7">
    <source>
        <dbReference type="ARBA" id="ARBA00022618"/>
    </source>
</evidence>
<keyword evidence="9" id="KW-0226">DNA condensation</keyword>
<dbReference type="GO" id="GO:0051301">
    <property type="term" value="P:cell division"/>
    <property type="evidence" value="ECO:0007669"/>
    <property type="project" value="UniProtKB-KW"/>
</dbReference>
<dbReference type="PANTHER" id="PTHR13108">
    <property type="entry name" value="CONDENSIN COMPLEX SUBUNIT 2"/>
    <property type="match status" value="1"/>
</dbReference>
<keyword evidence="8" id="KW-0498">Mitosis</keyword>
<feature type="compositionally biased region" description="Acidic residues" evidence="11">
    <location>
        <begin position="66"/>
        <end position="78"/>
    </location>
</feature>
<feature type="compositionally biased region" description="Basic and acidic residues" evidence="11">
    <location>
        <begin position="580"/>
        <end position="597"/>
    </location>
</feature>
<comment type="subcellular location">
    <subcellularLocation>
        <location evidence="1">Chromosome</location>
    </subcellularLocation>
    <subcellularLocation>
        <location evidence="2">Cytoplasm</location>
    </subcellularLocation>
</comment>
<feature type="region of interest" description="Disordered" evidence="11">
    <location>
        <begin position="201"/>
        <end position="236"/>
    </location>
</feature>
<keyword evidence="5" id="KW-0158">Chromosome</keyword>
<dbReference type="GO" id="GO:0005737">
    <property type="term" value="C:cytoplasm"/>
    <property type="evidence" value="ECO:0007669"/>
    <property type="project" value="UniProtKB-SubCell"/>
</dbReference>
<dbReference type="EMBL" id="GBHO01012944">
    <property type="protein sequence ID" value="JAG30660.1"/>
    <property type="molecule type" value="Transcribed_RNA"/>
</dbReference>
<name>A0A0A9YMD0_LYGHE</name>
<dbReference type="GO" id="GO:0003682">
    <property type="term" value="F:chromatin binding"/>
    <property type="evidence" value="ECO:0007669"/>
    <property type="project" value="TreeGrafter"/>
</dbReference>
<evidence type="ECO:0000313" key="12">
    <source>
        <dbReference type="EMBL" id="JAG30660.1"/>
    </source>
</evidence>
<keyword evidence="10" id="KW-0131">Cell cycle</keyword>
<sequence length="734" mass="82242">MILAQKMSKSKRRNVKVHNDPFGDDEGSFDGFANTDTDLDSLVQEALGTPGKPKKLSILLSKEQEDFFGDEENDDEEEKERQRQREKDLAEQQEKEKQAALQSKEPVSAFGVLTNLNPQELEDHYFKCIQLCNQNKVNVKNAFKLQLIDYMKLIFTKQSKKTENLALMGFTLDASAKIYSYRVDKVYSDMMKVMSGKMFKETEEGGEEGAAEDGEGPVEGEDDDGATPKKKRRKNYDEEKELDFEKVLCSESDLQKNHNDGEGFLKERTTLPPHLEFFLECPLRNPSGLGCLNGPVFDSVEEEISSACISIGNVTEGVAAGLDASDWLPGYKEMHKRYCLLGGSEHAPIVNKTLAYDSTLQETVSGVRHVDDDDDMEVDGVEPLQMVDYDDGFSDDEPDLPSASIAHNTMNSTKNKTSFSIKGMSSMISLSENEYSYFDSSKLNFWAGPSHWSVRPRKRAVANAGDVVISRVSKKANFSIDFFEFDAEKMKKILSETVTSLSKKTLRTWSRDKNRNVNFSYTTRKLLSLFHDENLVYVNKDLSAHGLFSAAKSKLLDEDGEQLTPEAFNCHDDEPEVNMLDDHHADDQGDDFDHDRPSLSPLPEEPTDPGSTSNGLELIPAPPKVNRININFSKSQKRVDIKLLKSTIWKFMDLESNTKENIPDPSNHESQGKKSATPVKFSDVFSSLPGLLPPEEAAQLSCGIVFMAVLHMANEKTLALQGDKTHTDFQVDLG</sequence>
<accession>A0A0A9YMD0</accession>
<comment type="similarity">
    <text evidence="3">Belongs to the CND2 (condensin subunit 2) family.</text>
</comment>
<evidence type="ECO:0000256" key="11">
    <source>
        <dbReference type="SAM" id="MobiDB-lite"/>
    </source>
</evidence>
<feature type="compositionally biased region" description="Basic and acidic residues" evidence="11">
    <location>
        <begin position="79"/>
        <end position="98"/>
    </location>
</feature>
<dbReference type="GO" id="GO:0007076">
    <property type="term" value="P:mitotic chromosome condensation"/>
    <property type="evidence" value="ECO:0007669"/>
    <property type="project" value="InterPro"/>
</dbReference>
<reference evidence="12" key="1">
    <citation type="journal article" date="2014" name="PLoS ONE">
        <title>Transcriptome-Based Identification of ABC Transporters in the Western Tarnished Plant Bug Lygus hesperus.</title>
        <authorList>
            <person name="Hull J.J."/>
            <person name="Chaney K."/>
            <person name="Geib S.M."/>
            <person name="Fabrick J.A."/>
            <person name="Brent C.S."/>
            <person name="Walsh D."/>
            <person name="Lavine L.C."/>
        </authorList>
    </citation>
    <scope>NUCLEOTIDE SEQUENCE</scope>
</reference>
<evidence type="ECO:0000256" key="2">
    <source>
        <dbReference type="ARBA" id="ARBA00004496"/>
    </source>
</evidence>
<organism evidence="12">
    <name type="scientific">Lygus hesperus</name>
    <name type="common">Western plant bug</name>
    <dbReference type="NCBI Taxonomy" id="30085"/>
    <lineage>
        <taxon>Eukaryota</taxon>
        <taxon>Metazoa</taxon>
        <taxon>Ecdysozoa</taxon>
        <taxon>Arthropoda</taxon>
        <taxon>Hexapoda</taxon>
        <taxon>Insecta</taxon>
        <taxon>Pterygota</taxon>
        <taxon>Neoptera</taxon>
        <taxon>Paraneoptera</taxon>
        <taxon>Hemiptera</taxon>
        <taxon>Heteroptera</taxon>
        <taxon>Panheteroptera</taxon>
        <taxon>Cimicomorpha</taxon>
        <taxon>Miridae</taxon>
        <taxon>Mirini</taxon>
        <taxon>Lygus</taxon>
    </lineage>
</organism>
<dbReference type="InterPro" id="IPR022816">
    <property type="entry name" value="Condensin_barren_su2"/>
</dbReference>
<protein>
    <recommendedName>
        <fullName evidence="4">Condensin complex subunit 2</fullName>
    </recommendedName>
</protein>
<feature type="region of interest" description="Disordered" evidence="11">
    <location>
        <begin position="571"/>
        <end position="620"/>
    </location>
</feature>
<feature type="region of interest" description="Disordered" evidence="11">
    <location>
        <begin position="66"/>
        <end position="102"/>
    </location>
</feature>
<dbReference type="PANTHER" id="PTHR13108:SF9">
    <property type="entry name" value="CONDENSIN COMPLEX SUBUNIT 2"/>
    <property type="match status" value="1"/>
</dbReference>
<keyword evidence="7" id="KW-0132">Cell division</keyword>
<dbReference type="Pfam" id="PF05786">
    <property type="entry name" value="Cnd2"/>
    <property type="match status" value="2"/>
</dbReference>